<dbReference type="InterPro" id="IPR013783">
    <property type="entry name" value="Ig-like_fold"/>
</dbReference>
<protein>
    <submittedName>
        <fullName evidence="2">PKD domain-containing protein</fullName>
    </submittedName>
</protein>
<dbReference type="InterPro" id="IPR000601">
    <property type="entry name" value="PKD_dom"/>
</dbReference>
<dbReference type="CDD" id="cd00146">
    <property type="entry name" value="PKD"/>
    <property type="match status" value="1"/>
</dbReference>
<dbReference type="Pfam" id="PF18911">
    <property type="entry name" value="PKD_4"/>
    <property type="match status" value="1"/>
</dbReference>
<sequence>MMKKLTMILMSTLVFFGINSCSKHEDEAIFDCLAASIYIKLHNSTDTNFPKLMNYSVEYTGTGTLAEVKWNFGDGTTGAGTVVAHMYTAAGTYEAKADVTIKKEGSECTSTLKRTVTVD</sequence>
<evidence type="ECO:0000313" key="2">
    <source>
        <dbReference type="EMBL" id="TCN53736.1"/>
    </source>
</evidence>
<dbReference type="SUPFAM" id="SSF49299">
    <property type="entry name" value="PKD domain"/>
    <property type="match status" value="1"/>
</dbReference>
<reference evidence="2 3" key="1">
    <citation type="journal article" date="2015" name="Stand. Genomic Sci.">
        <title>Genomic Encyclopedia of Bacterial and Archaeal Type Strains, Phase III: the genomes of soil and plant-associated and newly described type strains.</title>
        <authorList>
            <person name="Whitman W.B."/>
            <person name="Woyke T."/>
            <person name="Klenk H.P."/>
            <person name="Zhou Y."/>
            <person name="Lilburn T.G."/>
            <person name="Beck B.J."/>
            <person name="De Vos P."/>
            <person name="Vandamme P."/>
            <person name="Eisen J.A."/>
            <person name="Garrity G."/>
            <person name="Hugenholtz P."/>
            <person name="Kyrpides N.C."/>
        </authorList>
    </citation>
    <scope>NUCLEOTIDE SEQUENCE [LARGE SCALE GENOMIC DNA]</scope>
    <source>
        <strain evidence="2 3">P5626</strain>
    </source>
</reference>
<name>A0ABY2AWP3_9FLAO</name>
<dbReference type="PROSITE" id="PS50093">
    <property type="entry name" value="PKD"/>
    <property type="match status" value="1"/>
</dbReference>
<evidence type="ECO:0000313" key="3">
    <source>
        <dbReference type="Proteomes" id="UP000295270"/>
    </source>
</evidence>
<keyword evidence="3" id="KW-1185">Reference proteome</keyword>
<dbReference type="Proteomes" id="UP000295270">
    <property type="component" value="Unassembled WGS sequence"/>
</dbReference>
<accession>A0ABY2AWP3</accession>
<feature type="domain" description="PKD" evidence="1">
    <location>
        <begin position="36"/>
        <end position="100"/>
    </location>
</feature>
<dbReference type="Gene3D" id="2.60.40.10">
    <property type="entry name" value="Immunoglobulins"/>
    <property type="match status" value="1"/>
</dbReference>
<dbReference type="InterPro" id="IPR035986">
    <property type="entry name" value="PKD_dom_sf"/>
</dbReference>
<organism evidence="2 3">
    <name type="scientific">Flavobacterium circumlabens</name>
    <dbReference type="NCBI Taxonomy" id="2133765"/>
    <lineage>
        <taxon>Bacteria</taxon>
        <taxon>Pseudomonadati</taxon>
        <taxon>Bacteroidota</taxon>
        <taxon>Flavobacteriia</taxon>
        <taxon>Flavobacteriales</taxon>
        <taxon>Flavobacteriaceae</taxon>
        <taxon>Flavobacterium</taxon>
    </lineage>
</organism>
<dbReference type="EMBL" id="SLWA01000008">
    <property type="protein sequence ID" value="TCN53736.1"/>
    <property type="molecule type" value="Genomic_DNA"/>
</dbReference>
<gene>
    <name evidence="2" type="ORF">EV142_10840</name>
</gene>
<comment type="caution">
    <text evidence="2">The sequence shown here is derived from an EMBL/GenBank/DDBJ whole genome shotgun (WGS) entry which is preliminary data.</text>
</comment>
<proteinExistence type="predicted"/>
<evidence type="ECO:0000259" key="1">
    <source>
        <dbReference type="PROSITE" id="PS50093"/>
    </source>
</evidence>